<dbReference type="Pfam" id="PF00593">
    <property type="entry name" value="TonB_dep_Rec_b-barrel"/>
    <property type="match status" value="1"/>
</dbReference>
<evidence type="ECO:0000256" key="9">
    <source>
        <dbReference type="ARBA" id="ARBA00023237"/>
    </source>
</evidence>
<dbReference type="GO" id="GO:0009279">
    <property type="term" value="C:cell outer membrane"/>
    <property type="evidence" value="ECO:0007669"/>
    <property type="project" value="UniProtKB-SubCell"/>
</dbReference>
<dbReference type="InterPro" id="IPR008969">
    <property type="entry name" value="CarboxyPept-like_regulatory"/>
</dbReference>
<dbReference type="Pfam" id="PF07715">
    <property type="entry name" value="Plug"/>
    <property type="match status" value="1"/>
</dbReference>
<dbReference type="AlphaFoldDB" id="A0A6I6JWV2"/>
<accession>A0A6I6JWV2</accession>
<keyword evidence="9 10" id="KW-0998">Cell outer membrane</keyword>
<proteinExistence type="inferred from homology"/>
<dbReference type="PROSITE" id="PS52016">
    <property type="entry name" value="TONB_DEPENDENT_REC_3"/>
    <property type="match status" value="1"/>
</dbReference>
<dbReference type="Gene3D" id="2.60.40.1120">
    <property type="entry name" value="Carboxypeptidase-like, regulatory domain"/>
    <property type="match status" value="1"/>
</dbReference>
<keyword evidence="7 10" id="KW-0472">Membrane</keyword>
<keyword evidence="6 11" id="KW-0798">TonB box</keyword>
<dbReference type="EMBL" id="CP046401">
    <property type="protein sequence ID" value="QGY44632.1"/>
    <property type="molecule type" value="Genomic_DNA"/>
</dbReference>
<keyword evidence="2 10" id="KW-0813">Transport</keyword>
<evidence type="ECO:0000256" key="10">
    <source>
        <dbReference type="PROSITE-ProRule" id="PRU01360"/>
    </source>
</evidence>
<dbReference type="Gene3D" id="2.40.170.20">
    <property type="entry name" value="TonB-dependent receptor, beta-barrel domain"/>
    <property type="match status" value="1"/>
</dbReference>
<organism evidence="14 15">
    <name type="scientific">Maribellus comscasis</name>
    <dbReference type="NCBI Taxonomy" id="2681766"/>
    <lineage>
        <taxon>Bacteria</taxon>
        <taxon>Pseudomonadati</taxon>
        <taxon>Bacteroidota</taxon>
        <taxon>Bacteroidia</taxon>
        <taxon>Marinilabiliales</taxon>
        <taxon>Prolixibacteraceae</taxon>
        <taxon>Maribellus</taxon>
    </lineage>
</organism>
<dbReference type="InterPro" id="IPR036942">
    <property type="entry name" value="Beta-barrel_TonB_sf"/>
</dbReference>
<keyword evidence="8 14" id="KW-0675">Receptor</keyword>
<dbReference type="GO" id="GO:0015344">
    <property type="term" value="F:siderophore uptake transmembrane transporter activity"/>
    <property type="evidence" value="ECO:0007669"/>
    <property type="project" value="TreeGrafter"/>
</dbReference>
<evidence type="ECO:0000259" key="12">
    <source>
        <dbReference type="Pfam" id="PF00593"/>
    </source>
</evidence>
<evidence type="ECO:0000313" key="14">
    <source>
        <dbReference type="EMBL" id="QGY44632.1"/>
    </source>
</evidence>
<dbReference type="RefSeq" id="WP_158867126.1">
    <property type="nucleotide sequence ID" value="NZ_CP046401.1"/>
</dbReference>
<dbReference type="Proteomes" id="UP000428260">
    <property type="component" value="Chromosome"/>
</dbReference>
<dbReference type="SUPFAM" id="SSF56935">
    <property type="entry name" value="Porins"/>
    <property type="match status" value="1"/>
</dbReference>
<evidence type="ECO:0000256" key="2">
    <source>
        <dbReference type="ARBA" id="ARBA00022448"/>
    </source>
</evidence>
<evidence type="ECO:0000259" key="13">
    <source>
        <dbReference type="Pfam" id="PF07715"/>
    </source>
</evidence>
<evidence type="ECO:0000256" key="5">
    <source>
        <dbReference type="ARBA" id="ARBA00022729"/>
    </source>
</evidence>
<dbReference type="SUPFAM" id="SSF49464">
    <property type="entry name" value="Carboxypeptidase regulatory domain-like"/>
    <property type="match status" value="1"/>
</dbReference>
<keyword evidence="5" id="KW-0732">Signal</keyword>
<dbReference type="GO" id="GO:0044718">
    <property type="term" value="P:siderophore transmembrane transport"/>
    <property type="evidence" value="ECO:0007669"/>
    <property type="project" value="TreeGrafter"/>
</dbReference>
<dbReference type="InterPro" id="IPR012910">
    <property type="entry name" value="Plug_dom"/>
</dbReference>
<reference evidence="14 15" key="1">
    <citation type="submission" date="2019-11" db="EMBL/GenBank/DDBJ databases">
        <authorList>
            <person name="Zheng R.K."/>
            <person name="Sun C.M."/>
        </authorList>
    </citation>
    <scope>NUCLEOTIDE SEQUENCE [LARGE SCALE GENOMIC DNA]</scope>
    <source>
        <strain evidence="14 15">WC007</strain>
    </source>
</reference>
<dbReference type="InterPro" id="IPR037066">
    <property type="entry name" value="Plug_dom_sf"/>
</dbReference>
<gene>
    <name evidence="14" type="ORF">GM418_13450</name>
</gene>
<evidence type="ECO:0000256" key="11">
    <source>
        <dbReference type="RuleBase" id="RU003357"/>
    </source>
</evidence>
<keyword evidence="15" id="KW-1185">Reference proteome</keyword>
<evidence type="ECO:0000256" key="3">
    <source>
        <dbReference type="ARBA" id="ARBA00022452"/>
    </source>
</evidence>
<dbReference type="KEGG" id="mcos:GM418_13450"/>
<keyword evidence="3 10" id="KW-1134">Transmembrane beta strand</keyword>
<dbReference type="PANTHER" id="PTHR30069">
    <property type="entry name" value="TONB-DEPENDENT OUTER MEMBRANE RECEPTOR"/>
    <property type="match status" value="1"/>
</dbReference>
<comment type="similarity">
    <text evidence="10 11">Belongs to the TonB-dependent receptor family.</text>
</comment>
<dbReference type="PANTHER" id="PTHR30069:SF29">
    <property type="entry name" value="HEMOGLOBIN AND HEMOGLOBIN-HAPTOGLOBIN-BINDING PROTEIN 1-RELATED"/>
    <property type="match status" value="1"/>
</dbReference>
<evidence type="ECO:0000256" key="7">
    <source>
        <dbReference type="ARBA" id="ARBA00023136"/>
    </source>
</evidence>
<keyword evidence="4 10" id="KW-0812">Transmembrane</keyword>
<feature type="domain" description="TonB-dependent receptor plug" evidence="13">
    <location>
        <begin position="149"/>
        <end position="228"/>
    </location>
</feature>
<evidence type="ECO:0000256" key="4">
    <source>
        <dbReference type="ARBA" id="ARBA00022692"/>
    </source>
</evidence>
<dbReference type="InterPro" id="IPR039426">
    <property type="entry name" value="TonB-dep_rcpt-like"/>
</dbReference>
<comment type="subcellular location">
    <subcellularLocation>
        <location evidence="1 10">Cell outer membrane</location>
        <topology evidence="1 10">Multi-pass membrane protein</topology>
    </subcellularLocation>
</comment>
<evidence type="ECO:0000256" key="1">
    <source>
        <dbReference type="ARBA" id="ARBA00004571"/>
    </source>
</evidence>
<protein>
    <submittedName>
        <fullName evidence="14">TonB-dependent receptor plug domain-containing protein</fullName>
    </submittedName>
</protein>
<evidence type="ECO:0000256" key="6">
    <source>
        <dbReference type="ARBA" id="ARBA00023077"/>
    </source>
</evidence>
<sequence length="806" mass="90832">MIIFKYNYNHLVSVFILAFLFIGFLPASGQKSITGIVKEKNTGETLPYASVIMEGTTNGTTTNADGYFTLFNIPENGVLLTVRFLGYTNAQVRVEGDDLLNLVVIEMEQETKNIDEIVVAARRNMMKVSDNVGQVSISPKQLTSLPSLGEKDIFRSMQLLPGVSGTNEASSGLYVRGGTPDQNLILFDGFTVYHVDHFYGFFSAFNANAIKDVQLYKGGFEPKFGGRTSSVVEITGKTGNENDFKLGAEVSSISANIYTEIPLWGKGSVLFAARRSYAEIIKSGLYEDIFDMAGNETSVQNYTSGRFQTQDTEPVFNFYDMNLKATYKPSDKDVISLSFYSGSDNLDNTIDFNTSTRGLSGSSANISTNTTDLTEWGNHGMSARWGRKWGTQLYSNTVVSYSQFYSNRDRTTSTIVTRDETDTTFVGIIQDNKVLDFSVRQDFEYELNANHNLAAGVHFTGNNIRFENDLNDTTLLDLDNKGNIYAAYLQDKWSLSKNVNLTFGARVNYFDVTQKYYFEPRIQTIFKWSPRLKTKAAWGIYNQFINRSVQEDLEQGSYEIWLLSDDEIVPVQSATHYILGMSYEADKWLFDVEAYYKDLGGLSELNPRVGSTVSASDDLQDIYTNSFFEGTGIAKGIEFLIQKKFGNYTGWIAYTLSKTEHRFDDIEDHPFPALHDQTHEIKLVNSYKWRKWTLAGTWVYATGKPYTAPAGGYSLTLLNGTEQYYVVLSDKNGQRLPAYHRLDVSATYDFKIGEVPASLGLSIFNLYNRANVWYKEFTIDSDNDIYAETNVNFIGFTPSLFFSIEF</sequence>
<dbReference type="Pfam" id="PF13715">
    <property type="entry name" value="CarbopepD_reg_2"/>
    <property type="match status" value="1"/>
</dbReference>
<evidence type="ECO:0000313" key="15">
    <source>
        <dbReference type="Proteomes" id="UP000428260"/>
    </source>
</evidence>
<dbReference type="InterPro" id="IPR000531">
    <property type="entry name" value="Beta-barrel_TonB"/>
</dbReference>
<evidence type="ECO:0000256" key="8">
    <source>
        <dbReference type="ARBA" id="ARBA00023170"/>
    </source>
</evidence>
<name>A0A6I6JWV2_9BACT</name>
<dbReference type="Gene3D" id="2.170.130.10">
    <property type="entry name" value="TonB-dependent receptor, plug domain"/>
    <property type="match status" value="1"/>
</dbReference>
<feature type="domain" description="TonB-dependent receptor-like beta-barrel" evidence="12">
    <location>
        <begin position="338"/>
        <end position="766"/>
    </location>
</feature>